<dbReference type="Pfam" id="PF00589">
    <property type="entry name" value="Phage_integrase"/>
    <property type="match status" value="1"/>
</dbReference>
<dbReference type="Proteomes" id="UP000318138">
    <property type="component" value="Chromosome"/>
</dbReference>
<dbReference type="InterPro" id="IPR028259">
    <property type="entry name" value="AP2-like_int_N"/>
</dbReference>
<keyword evidence="9" id="KW-1185">Reference proteome</keyword>
<dbReference type="InterPro" id="IPR013762">
    <property type="entry name" value="Integrase-like_cat_sf"/>
</dbReference>
<keyword evidence="2" id="KW-0229">DNA integration</keyword>
<keyword evidence="3 5" id="KW-0238">DNA-binding</keyword>
<dbReference type="SUPFAM" id="SSF56349">
    <property type="entry name" value="DNA breaking-rejoining enzymes"/>
    <property type="match status" value="1"/>
</dbReference>
<dbReference type="InterPro" id="IPR011010">
    <property type="entry name" value="DNA_brk_join_enz"/>
</dbReference>
<evidence type="ECO:0000259" key="6">
    <source>
        <dbReference type="PROSITE" id="PS51898"/>
    </source>
</evidence>
<dbReference type="PANTHER" id="PTHR30629:SF2">
    <property type="entry name" value="PROPHAGE INTEGRASE INTS-RELATED"/>
    <property type="match status" value="1"/>
</dbReference>
<dbReference type="EMBL" id="CP041372">
    <property type="protein sequence ID" value="QKS71946.1"/>
    <property type="molecule type" value="Genomic_DNA"/>
</dbReference>
<comment type="similarity">
    <text evidence="1">Belongs to the 'phage' integrase family.</text>
</comment>
<protein>
    <submittedName>
        <fullName evidence="8">Tyrosine-type recombinase/integrase</fullName>
    </submittedName>
</protein>
<dbReference type="RefSeq" id="WP_176009928.1">
    <property type="nucleotide sequence ID" value="NZ_CP041372.2"/>
</dbReference>
<reference evidence="9" key="1">
    <citation type="submission" date="2019-07" db="EMBL/GenBank/DDBJ databases">
        <title>Bacillus alkalisoli sp. nov. isolated from saline soil.</title>
        <authorList>
            <person name="Sun J.-Q."/>
            <person name="Xu L."/>
        </authorList>
    </citation>
    <scope>NUCLEOTIDE SEQUENCE [LARGE SCALE GENOMIC DNA]</scope>
    <source>
        <strain evidence="9">M4U3P1</strain>
    </source>
</reference>
<dbReference type="Gene3D" id="1.10.150.130">
    <property type="match status" value="1"/>
</dbReference>
<dbReference type="PROSITE" id="PS51898">
    <property type="entry name" value="TYR_RECOMBINASE"/>
    <property type="match status" value="1"/>
</dbReference>
<dbReference type="InterPro" id="IPR010998">
    <property type="entry name" value="Integrase_recombinase_N"/>
</dbReference>
<dbReference type="CDD" id="cd01189">
    <property type="entry name" value="INT_ICEBs1_C_like"/>
    <property type="match status" value="1"/>
</dbReference>
<accession>A0A859FIC1</accession>
<dbReference type="Pfam" id="PF14657">
    <property type="entry name" value="Arm-DNA-bind_4"/>
    <property type="match status" value="1"/>
</dbReference>
<evidence type="ECO:0000313" key="8">
    <source>
        <dbReference type="EMBL" id="QKS71946.1"/>
    </source>
</evidence>
<dbReference type="PANTHER" id="PTHR30629">
    <property type="entry name" value="PROPHAGE INTEGRASE"/>
    <property type="match status" value="1"/>
</dbReference>
<gene>
    <name evidence="8" type="ORF">FLK61_35350</name>
</gene>
<dbReference type="Gene3D" id="1.10.443.10">
    <property type="entry name" value="Intergrase catalytic core"/>
    <property type="match status" value="1"/>
</dbReference>
<name>A0A859FIC1_9BACI</name>
<sequence length="369" mass="42168">MASFKKRGKTWQYSISRMVNAKYMPITKSGFTTKKEAQVAAAEIELEMRKGVVPNLKPVPFSDYFASWLSLYKVDIVGNTLSRYQNSVNTVLNYFGDTPIQQITKRKYQGFLNDYAQSHAKESTRKLNTHIRACVKDAVDEGLIRVDFTRGVTLSGSVPTKKSSDKHLNYSEGEILLRWLYKHKNKSKVQYLILLATTSGLRFSELLGLTRKDFNFVTKTISINKTWGYTNKMHTGWGPTKNEQSNREIKMDHMTMNVFQDLFANEPEHISKLVFYSNASKYGVISNNAVNKELKKLLQELKLSHITIHGLRHTHASILLYKGVSIYYVSERLGHGDIETTLNTYAHIVKELRDKDENATASLFKSMIG</sequence>
<evidence type="ECO:0000259" key="7">
    <source>
        <dbReference type="PROSITE" id="PS51900"/>
    </source>
</evidence>
<feature type="domain" description="Tyr recombinase" evidence="6">
    <location>
        <begin position="163"/>
        <end position="358"/>
    </location>
</feature>
<dbReference type="GO" id="GO:0015074">
    <property type="term" value="P:DNA integration"/>
    <property type="evidence" value="ECO:0007669"/>
    <property type="project" value="UniProtKB-KW"/>
</dbReference>
<dbReference type="InterPro" id="IPR004107">
    <property type="entry name" value="Integrase_SAM-like_N"/>
</dbReference>
<dbReference type="PROSITE" id="PS51900">
    <property type="entry name" value="CB"/>
    <property type="match status" value="1"/>
</dbReference>
<evidence type="ECO:0000313" key="9">
    <source>
        <dbReference type="Proteomes" id="UP000318138"/>
    </source>
</evidence>
<evidence type="ECO:0000256" key="2">
    <source>
        <dbReference type="ARBA" id="ARBA00022908"/>
    </source>
</evidence>
<evidence type="ECO:0000256" key="4">
    <source>
        <dbReference type="ARBA" id="ARBA00023172"/>
    </source>
</evidence>
<dbReference type="GO" id="GO:0006310">
    <property type="term" value="P:DNA recombination"/>
    <property type="evidence" value="ECO:0007669"/>
    <property type="project" value="UniProtKB-KW"/>
</dbReference>
<dbReference type="AlphaFoldDB" id="A0A859FIC1"/>
<dbReference type="InterPro" id="IPR044068">
    <property type="entry name" value="CB"/>
</dbReference>
<feature type="domain" description="Core-binding (CB)" evidence="7">
    <location>
        <begin position="59"/>
        <end position="139"/>
    </location>
</feature>
<dbReference type="GO" id="GO:0003677">
    <property type="term" value="F:DNA binding"/>
    <property type="evidence" value="ECO:0007669"/>
    <property type="project" value="UniProtKB-UniRule"/>
</dbReference>
<evidence type="ECO:0000256" key="1">
    <source>
        <dbReference type="ARBA" id="ARBA00008857"/>
    </source>
</evidence>
<dbReference type="InterPro" id="IPR050808">
    <property type="entry name" value="Phage_Integrase"/>
</dbReference>
<organism evidence="8 9">
    <name type="scientific">Paenalkalicoccus suaedae</name>
    <dbReference type="NCBI Taxonomy" id="2592382"/>
    <lineage>
        <taxon>Bacteria</taxon>
        <taxon>Bacillati</taxon>
        <taxon>Bacillota</taxon>
        <taxon>Bacilli</taxon>
        <taxon>Bacillales</taxon>
        <taxon>Bacillaceae</taxon>
        <taxon>Paenalkalicoccus</taxon>
    </lineage>
</organism>
<evidence type="ECO:0000256" key="5">
    <source>
        <dbReference type="PROSITE-ProRule" id="PRU01248"/>
    </source>
</evidence>
<dbReference type="KEGG" id="psua:FLK61_35350"/>
<evidence type="ECO:0000256" key="3">
    <source>
        <dbReference type="ARBA" id="ARBA00023125"/>
    </source>
</evidence>
<dbReference type="InterPro" id="IPR002104">
    <property type="entry name" value="Integrase_catalytic"/>
</dbReference>
<keyword evidence="4" id="KW-0233">DNA recombination</keyword>
<proteinExistence type="inferred from homology"/>
<dbReference type="Pfam" id="PF14659">
    <property type="entry name" value="Phage_int_SAM_3"/>
    <property type="match status" value="1"/>
</dbReference>